<dbReference type="EMBL" id="LN679152">
    <property type="protein sequence ID" value="CEL61257.1"/>
    <property type="molecule type" value="Genomic_DNA"/>
</dbReference>
<keyword evidence="2" id="KW-1185">Reference proteome</keyword>
<reference evidence="1 2" key="1">
    <citation type="submission" date="2014-11" db="EMBL/GenBank/DDBJ databases">
        <authorList>
            <person name="Wibberg Daniel"/>
        </authorList>
    </citation>
    <scope>NUCLEOTIDE SEQUENCE [LARGE SCALE GENOMIC DNA]</scope>
    <source>
        <strain evidence="1">Rhizoctonia solani AG1-IB 7/3/14</strain>
    </source>
</reference>
<name>A0A0B7FYK2_THACB</name>
<dbReference type="Proteomes" id="UP000059188">
    <property type="component" value="Unassembled WGS sequence"/>
</dbReference>
<gene>
    <name evidence="1" type="ORF">RSOLAG1IB_09879</name>
</gene>
<dbReference type="AlphaFoldDB" id="A0A0B7FYK2"/>
<evidence type="ECO:0000313" key="2">
    <source>
        <dbReference type="Proteomes" id="UP000059188"/>
    </source>
</evidence>
<accession>A0A0B7FYK2</accession>
<protein>
    <submittedName>
        <fullName evidence="1">Uncharacterized protein</fullName>
    </submittedName>
</protein>
<evidence type="ECO:0000313" key="1">
    <source>
        <dbReference type="EMBL" id="CEL61257.1"/>
    </source>
</evidence>
<sequence>MHPVFGFRGTAKRHDSFCYRTALLSLDQKSEQTYTHIPRPCLDITIYWGTGGVRRVHVQRNSTPDH</sequence>
<organism evidence="1 2">
    <name type="scientific">Thanatephorus cucumeris (strain AG1-IB / isolate 7/3/14)</name>
    <name type="common">Lettuce bottom rot fungus</name>
    <name type="synonym">Rhizoctonia solani</name>
    <dbReference type="NCBI Taxonomy" id="1108050"/>
    <lineage>
        <taxon>Eukaryota</taxon>
        <taxon>Fungi</taxon>
        <taxon>Dikarya</taxon>
        <taxon>Basidiomycota</taxon>
        <taxon>Agaricomycotina</taxon>
        <taxon>Agaricomycetes</taxon>
        <taxon>Cantharellales</taxon>
        <taxon>Ceratobasidiaceae</taxon>
        <taxon>Rhizoctonia</taxon>
        <taxon>Rhizoctonia solani AG-1</taxon>
    </lineage>
</organism>
<proteinExistence type="predicted"/>